<dbReference type="GO" id="GO:0044183">
    <property type="term" value="F:protein folding chaperone"/>
    <property type="evidence" value="ECO:0007669"/>
    <property type="project" value="TreeGrafter"/>
</dbReference>
<feature type="compositionally biased region" description="Basic and acidic residues" evidence="9">
    <location>
        <begin position="82"/>
        <end position="94"/>
    </location>
</feature>
<sequence>MALAAYRNLFRATRVAFQGDQRLLIEARNRIREEFRKAPSGSPTDSEFQKQIQRAQDVASVLRANVVQGVQERGEVYRLRIHDETERGDNDSIKSPKQTLGGGGKCGCS</sequence>
<keyword evidence="7" id="KW-0143">Chaperone</keyword>
<dbReference type="CDD" id="cd20267">
    <property type="entry name" value="Complex1_LYR_LYRM7"/>
    <property type="match status" value="1"/>
</dbReference>
<feature type="region of interest" description="Disordered" evidence="9">
    <location>
        <begin position="82"/>
        <end position="109"/>
    </location>
</feature>
<evidence type="ECO:0000256" key="8">
    <source>
        <dbReference type="ARBA" id="ARBA00025268"/>
    </source>
</evidence>
<proteinExistence type="inferred from homology"/>
<keyword evidence="11" id="KW-1185">Reference proteome</keyword>
<dbReference type="EMBL" id="NLAX01000003">
    <property type="protein sequence ID" value="PKS12379.1"/>
    <property type="molecule type" value="Genomic_DNA"/>
</dbReference>
<comment type="subunit">
    <text evidence="3">Interacts with RIP1.</text>
</comment>
<accession>A0A2N3NIU5</accession>
<dbReference type="AlphaFoldDB" id="A0A2N3NIU5"/>
<evidence type="ECO:0000256" key="2">
    <source>
        <dbReference type="ARBA" id="ARBA00009949"/>
    </source>
</evidence>
<dbReference type="STRING" id="41688.A0A2N3NIU5"/>
<keyword evidence="6" id="KW-0496">Mitochondrion</keyword>
<comment type="caution">
    <text evidence="10">The sequence shown here is derived from an EMBL/GenBank/DDBJ whole genome shotgun (WGS) entry which is preliminary data.</text>
</comment>
<evidence type="ECO:0000313" key="11">
    <source>
        <dbReference type="Proteomes" id="UP000233524"/>
    </source>
</evidence>
<dbReference type="InterPro" id="IPR045298">
    <property type="entry name" value="Complex1_LYR_LYRM7"/>
</dbReference>
<dbReference type="FunCoup" id="A0A2N3NIU5">
    <property type="interactions" value="12"/>
</dbReference>
<comment type="subcellular location">
    <subcellularLocation>
        <location evidence="1">Mitochondrion matrix</location>
    </subcellularLocation>
</comment>
<dbReference type="GO" id="GO:0034551">
    <property type="term" value="P:mitochondrial respiratory chain complex III assembly"/>
    <property type="evidence" value="ECO:0007669"/>
    <property type="project" value="InterPro"/>
</dbReference>
<evidence type="ECO:0000256" key="7">
    <source>
        <dbReference type="ARBA" id="ARBA00023186"/>
    </source>
</evidence>
<dbReference type="Proteomes" id="UP000233524">
    <property type="component" value="Unassembled WGS sequence"/>
</dbReference>
<keyword evidence="5" id="KW-0809">Transit peptide</keyword>
<dbReference type="GO" id="GO:0005759">
    <property type="term" value="C:mitochondrial matrix"/>
    <property type="evidence" value="ECO:0007669"/>
    <property type="project" value="UniProtKB-SubCell"/>
</dbReference>
<evidence type="ECO:0000256" key="4">
    <source>
        <dbReference type="ARBA" id="ARBA00015108"/>
    </source>
</evidence>
<organism evidence="10 11">
    <name type="scientific">Lomentospora prolificans</name>
    <dbReference type="NCBI Taxonomy" id="41688"/>
    <lineage>
        <taxon>Eukaryota</taxon>
        <taxon>Fungi</taxon>
        <taxon>Dikarya</taxon>
        <taxon>Ascomycota</taxon>
        <taxon>Pezizomycotina</taxon>
        <taxon>Sordariomycetes</taxon>
        <taxon>Hypocreomycetidae</taxon>
        <taxon>Microascales</taxon>
        <taxon>Microascaceae</taxon>
        <taxon>Lomentospora</taxon>
    </lineage>
</organism>
<dbReference type="VEuPathDB" id="FungiDB:jhhlp_000583"/>
<evidence type="ECO:0000256" key="3">
    <source>
        <dbReference type="ARBA" id="ARBA00011589"/>
    </source>
</evidence>
<reference evidence="10 11" key="1">
    <citation type="journal article" date="2017" name="G3 (Bethesda)">
        <title>First Draft Genome Sequence of the Pathogenic Fungus Lomentospora prolificans (Formerly Scedosporium prolificans).</title>
        <authorList>
            <person name="Luo R."/>
            <person name="Zimin A."/>
            <person name="Workman R."/>
            <person name="Fan Y."/>
            <person name="Pertea G."/>
            <person name="Grossman N."/>
            <person name="Wear M.P."/>
            <person name="Jia B."/>
            <person name="Miller H."/>
            <person name="Casadevall A."/>
            <person name="Timp W."/>
            <person name="Zhang S.X."/>
            <person name="Salzberg S.L."/>
        </authorList>
    </citation>
    <scope>NUCLEOTIDE SEQUENCE [LARGE SCALE GENOMIC DNA]</scope>
    <source>
        <strain evidence="10 11">JHH-5317</strain>
    </source>
</reference>
<dbReference type="PANTHER" id="PTHR46749">
    <property type="entry name" value="COMPLEX III ASSEMBLY FACTOR LYRM7"/>
    <property type="match status" value="1"/>
</dbReference>
<evidence type="ECO:0000256" key="6">
    <source>
        <dbReference type="ARBA" id="ARBA00023128"/>
    </source>
</evidence>
<evidence type="ECO:0000313" key="10">
    <source>
        <dbReference type="EMBL" id="PKS12379.1"/>
    </source>
</evidence>
<name>A0A2N3NIU5_9PEZI</name>
<comment type="function">
    <text evidence="8">Assembly factor required for Rieske Fe-S protein RIP1 incorporation into the cytochrome b-c1 (CIII) complex. Functions as a chaperone, binding to this subunit within the mitochondrial matrix and stabilizing it prior to its translocation and insertion into the late CIII dimeric intermediate within the mitochondrial inner membrane. Modulates the mitochondrial matrix zinc pool.</text>
</comment>
<comment type="similarity">
    <text evidence="2">Belongs to the complex I LYR family. MZM1 subfamily.</text>
</comment>
<feature type="compositionally biased region" description="Gly residues" evidence="9">
    <location>
        <begin position="100"/>
        <end position="109"/>
    </location>
</feature>
<evidence type="ECO:0000256" key="5">
    <source>
        <dbReference type="ARBA" id="ARBA00022946"/>
    </source>
</evidence>
<dbReference type="PANTHER" id="PTHR46749:SF1">
    <property type="entry name" value="COMPLEX III ASSEMBLY FACTOR LYRM7"/>
    <property type="match status" value="1"/>
</dbReference>
<gene>
    <name evidence="10" type="ORF">jhhlp_000583</name>
</gene>
<dbReference type="InterPro" id="IPR050435">
    <property type="entry name" value="MZM1/LYRM7"/>
</dbReference>
<evidence type="ECO:0000256" key="1">
    <source>
        <dbReference type="ARBA" id="ARBA00004305"/>
    </source>
</evidence>
<protein>
    <recommendedName>
        <fullName evidence="4">Mitochondrial zinc maintenance protein 1, mitochondrial</fullName>
    </recommendedName>
</protein>
<dbReference type="OrthoDB" id="529194at2759"/>
<dbReference type="InParanoid" id="A0A2N3NIU5"/>
<evidence type="ECO:0000256" key="9">
    <source>
        <dbReference type="SAM" id="MobiDB-lite"/>
    </source>
</evidence>